<comment type="subcellular location">
    <subcellularLocation>
        <location evidence="1 6">Membrane</location>
        <topology evidence="1 6">Multi-pass membrane protein</topology>
    </subcellularLocation>
</comment>
<dbReference type="AlphaFoldDB" id="A0A518G489"/>
<evidence type="ECO:0000256" key="3">
    <source>
        <dbReference type="ARBA" id="ARBA00022692"/>
    </source>
</evidence>
<dbReference type="OrthoDB" id="9779554at2"/>
<evidence type="ECO:0000256" key="5">
    <source>
        <dbReference type="ARBA" id="ARBA00023136"/>
    </source>
</evidence>
<feature type="transmembrane region" description="Helical" evidence="6">
    <location>
        <begin position="41"/>
        <end position="62"/>
    </location>
</feature>
<keyword evidence="3 6" id="KW-0812">Transmembrane</keyword>
<organism evidence="7 8">
    <name type="scientific">Aureliella helgolandensis</name>
    <dbReference type="NCBI Taxonomy" id="2527968"/>
    <lineage>
        <taxon>Bacteria</taxon>
        <taxon>Pseudomonadati</taxon>
        <taxon>Planctomycetota</taxon>
        <taxon>Planctomycetia</taxon>
        <taxon>Pirellulales</taxon>
        <taxon>Pirellulaceae</taxon>
        <taxon>Aureliella</taxon>
    </lineage>
</organism>
<dbReference type="Proteomes" id="UP000318017">
    <property type="component" value="Chromosome"/>
</dbReference>
<accession>A0A518G489</accession>
<dbReference type="GO" id="GO:0016020">
    <property type="term" value="C:membrane"/>
    <property type="evidence" value="ECO:0007669"/>
    <property type="project" value="UniProtKB-SubCell"/>
</dbReference>
<evidence type="ECO:0000313" key="7">
    <source>
        <dbReference type="EMBL" id="QDV23407.1"/>
    </source>
</evidence>
<dbReference type="Pfam" id="PF01384">
    <property type="entry name" value="PHO4"/>
    <property type="match status" value="1"/>
</dbReference>
<dbReference type="GO" id="GO:0005315">
    <property type="term" value="F:phosphate transmembrane transporter activity"/>
    <property type="evidence" value="ECO:0007669"/>
    <property type="project" value="InterPro"/>
</dbReference>
<feature type="transmembrane region" description="Helical" evidence="6">
    <location>
        <begin position="340"/>
        <end position="366"/>
    </location>
</feature>
<feature type="transmembrane region" description="Helical" evidence="6">
    <location>
        <begin position="295"/>
        <end position="314"/>
    </location>
</feature>
<keyword evidence="5 6" id="KW-0472">Membrane</keyword>
<gene>
    <name evidence="7" type="primary">pitA</name>
    <name evidence="7" type="ORF">Q31a_17050</name>
</gene>
<feature type="transmembrane region" description="Helical" evidence="6">
    <location>
        <begin position="74"/>
        <end position="96"/>
    </location>
</feature>
<evidence type="ECO:0000256" key="1">
    <source>
        <dbReference type="ARBA" id="ARBA00004141"/>
    </source>
</evidence>
<reference evidence="7 8" key="1">
    <citation type="submission" date="2019-02" db="EMBL/GenBank/DDBJ databases">
        <title>Deep-cultivation of Planctomycetes and their phenomic and genomic characterization uncovers novel biology.</title>
        <authorList>
            <person name="Wiegand S."/>
            <person name="Jogler M."/>
            <person name="Boedeker C."/>
            <person name="Pinto D."/>
            <person name="Vollmers J."/>
            <person name="Rivas-Marin E."/>
            <person name="Kohn T."/>
            <person name="Peeters S.H."/>
            <person name="Heuer A."/>
            <person name="Rast P."/>
            <person name="Oberbeckmann S."/>
            <person name="Bunk B."/>
            <person name="Jeske O."/>
            <person name="Meyerdierks A."/>
            <person name="Storesund J.E."/>
            <person name="Kallscheuer N."/>
            <person name="Luecker S."/>
            <person name="Lage O.M."/>
            <person name="Pohl T."/>
            <person name="Merkel B.J."/>
            <person name="Hornburger P."/>
            <person name="Mueller R.-W."/>
            <person name="Bruemmer F."/>
            <person name="Labrenz M."/>
            <person name="Spormann A.M."/>
            <person name="Op den Camp H."/>
            <person name="Overmann J."/>
            <person name="Amann R."/>
            <person name="Jetten M.S.M."/>
            <person name="Mascher T."/>
            <person name="Medema M.H."/>
            <person name="Devos D.P."/>
            <person name="Kaster A.-K."/>
            <person name="Ovreas L."/>
            <person name="Rohde M."/>
            <person name="Galperin M.Y."/>
            <person name="Jogler C."/>
        </authorList>
    </citation>
    <scope>NUCLEOTIDE SEQUENCE [LARGE SCALE GENOMIC DNA]</scope>
    <source>
        <strain evidence="7 8">Q31a</strain>
    </source>
</reference>
<keyword evidence="4 6" id="KW-1133">Transmembrane helix</keyword>
<proteinExistence type="inferred from homology"/>
<evidence type="ECO:0000256" key="2">
    <source>
        <dbReference type="ARBA" id="ARBA00022448"/>
    </source>
</evidence>
<dbReference type="KEGG" id="ahel:Q31a_17050"/>
<feature type="transmembrane region" description="Helical" evidence="6">
    <location>
        <begin position="133"/>
        <end position="155"/>
    </location>
</feature>
<protein>
    <recommendedName>
        <fullName evidence="6">Phosphate transporter</fullName>
    </recommendedName>
</protein>
<keyword evidence="6" id="KW-0592">Phosphate transport</keyword>
<dbReference type="PANTHER" id="PTHR11101:SF80">
    <property type="entry name" value="PHOSPHATE TRANSPORTER"/>
    <property type="match status" value="1"/>
</dbReference>
<keyword evidence="8" id="KW-1185">Reference proteome</keyword>
<dbReference type="EMBL" id="CP036298">
    <property type="protein sequence ID" value="QDV23407.1"/>
    <property type="molecule type" value="Genomic_DNA"/>
</dbReference>
<name>A0A518G489_9BACT</name>
<evidence type="ECO:0000256" key="4">
    <source>
        <dbReference type="ARBA" id="ARBA00022989"/>
    </source>
</evidence>
<dbReference type="GO" id="GO:0035435">
    <property type="term" value="P:phosphate ion transmembrane transport"/>
    <property type="evidence" value="ECO:0007669"/>
    <property type="project" value="TreeGrafter"/>
</dbReference>
<feature type="transmembrane region" description="Helical" evidence="6">
    <location>
        <begin position="245"/>
        <end position="274"/>
    </location>
</feature>
<sequence length="370" mass="37475">MLTVLILVVACLAYANGANDNFKGVATLLGSGTANFNKAILWATGCTLAGSIVAIALAGALLKTFSGKGLVDEALVDQAGFAAAVALGAALTVLIATRLGLPVSTTHGLLGALLGAGLAAGSSIAIPTLLSAFVVPLLVSPVLAIAATIAIYPLLRLLRRRLKINAHTCLCVGKQVVETVAVGDAAQLALRHEALTVTHGDSLHCRSQYSGSVLGIEADSTLNAMHYLSSGVVSFARGLNDTPKMAALLLVTPAIDSISALALVGTAIAIGGFLNGRRVAETMSHKITAMNHGQGFTANLLTGIIVIGASRFGMPVSTTHVSCGTLFGIGSVTGSANRKVILSIFGAWIITLPLGAILGSLTWILLGLAS</sequence>
<feature type="transmembrane region" description="Helical" evidence="6">
    <location>
        <begin position="108"/>
        <end position="126"/>
    </location>
</feature>
<evidence type="ECO:0000256" key="6">
    <source>
        <dbReference type="RuleBase" id="RU363058"/>
    </source>
</evidence>
<keyword evidence="2 6" id="KW-0813">Transport</keyword>
<evidence type="ECO:0000313" key="8">
    <source>
        <dbReference type="Proteomes" id="UP000318017"/>
    </source>
</evidence>
<dbReference type="PANTHER" id="PTHR11101">
    <property type="entry name" value="PHOSPHATE TRANSPORTER"/>
    <property type="match status" value="1"/>
</dbReference>
<comment type="similarity">
    <text evidence="6">Belongs to the inorganic phosphate transporter (PiT) (TC 2.A.20) family.</text>
</comment>
<dbReference type="InterPro" id="IPR001204">
    <property type="entry name" value="Phos_transporter"/>
</dbReference>